<evidence type="ECO:0000313" key="4">
    <source>
        <dbReference type="Proteomes" id="UP001365542"/>
    </source>
</evidence>
<keyword evidence="2" id="KW-0732">Signal</keyword>
<protein>
    <submittedName>
        <fullName evidence="3">Uncharacterized protein</fullName>
    </submittedName>
</protein>
<feature type="transmembrane region" description="Helical" evidence="1">
    <location>
        <begin position="244"/>
        <end position="271"/>
    </location>
</feature>
<proteinExistence type="predicted"/>
<keyword evidence="1" id="KW-1133">Transmembrane helix</keyword>
<reference evidence="3 4" key="1">
    <citation type="submission" date="2019-10" db="EMBL/GenBank/DDBJ databases">
        <authorList>
            <person name="Palmer J.M."/>
        </authorList>
    </citation>
    <scope>NUCLEOTIDE SEQUENCE [LARGE SCALE GENOMIC DNA]</scope>
    <source>
        <strain evidence="3 4">TWF694</strain>
    </source>
</reference>
<comment type="caution">
    <text evidence="3">The sequence shown here is derived from an EMBL/GenBank/DDBJ whole genome shotgun (WGS) entry which is preliminary data.</text>
</comment>
<keyword evidence="4" id="KW-1185">Reference proteome</keyword>
<gene>
    <name evidence="3" type="ORF">TWF694_011757</name>
</gene>
<evidence type="ECO:0000256" key="1">
    <source>
        <dbReference type="SAM" id="Phobius"/>
    </source>
</evidence>
<sequence>MMSFTSITVLSLLYLGASAQDDYGTIAVDVSTSAVYSPTIPAYVAPTTTPSYITTTSVSSYSIPTSTPGYSTTTTSTTMPIGSPIPVRSETCPTVYNPNCPFLCGGPANGPSCSTSWFYLGQSGCTICPGIPSTCPYTPTQSCAYICQARGVAGSAKFCWSDDISSPGLMSCSSCSGSGSTSTVPPPPPPVYNSTAWTTKTVFCPTLTGGGIYQTGGGVYPTGGGMYNGTNYNYTSMPIPMPTYISGVSTLVADGTALFGMLGVVFCIAFML</sequence>
<feature type="signal peptide" evidence="2">
    <location>
        <begin position="1"/>
        <end position="19"/>
    </location>
</feature>
<dbReference type="Proteomes" id="UP001365542">
    <property type="component" value="Unassembled WGS sequence"/>
</dbReference>
<name>A0AAV9X651_9PEZI</name>
<evidence type="ECO:0000313" key="3">
    <source>
        <dbReference type="EMBL" id="KAK6537575.1"/>
    </source>
</evidence>
<evidence type="ECO:0000256" key="2">
    <source>
        <dbReference type="SAM" id="SignalP"/>
    </source>
</evidence>
<dbReference type="EMBL" id="JAVHJO010000009">
    <property type="protein sequence ID" value="KAK6537575.1"/>
    <property type="molecule type" value="Genomic_DNA"/>
</dbReference>
<feature type="chain" id="PRO_5043922935" evidence="2">
    <location>
        <begin position="20"/>
        <end position="272"/>
    </location>
</feature>
<keyword evidence="1" id="KW-0472">Membrane</keyword>
<dbReference type="AlphaFoldDB" id="A0AAV9X651"/>
<keyword evidence="1" id="KW-0812">Transmembrane</keyword>
<accession>A0AAV9X651</accession>
<organism evidence="3 4">
    <name type="scientific">Orbilia ellipsospora</name>
    <dbReference type="NCBI Taxonomy" id="2528407"/>
    <lineage>
        <taxon>Eukaryota</taxon>
        <taxon>Fungi</taxon>
        <taxon>Dikarya</taxon>
        <taxon>Ascomycota</taxon>
        <taxon>Pezizomycotina</taxon>
        <taxon>Orbiliomycetes</taxon>
        <taxon>Orbiliales</taxon>
        <taxon>Orbiliaceae</taxon>
        <taxon>Orbilia</taxon>
    </lineage>
</organism>